<dbReference type="InterPro" id="IPR013762">
    <property type="entry name" value="Integrase-like_cat_sf"/>
</dbReference>
<dbReference type="GO" id="GO:0015074">
    <property type="term" value="P:DNA integration"/>
    <property type="evidence" value="ECO:0007669"/>
    <property type="project" value="UniProtKB-KW"/>
</dbReference>
<keyword evidence="3 5" id="KW-0238">DNA-binding</keyword>
<dbReference type="PANTHER" id="PTHR30629:SF2">
    <property type="entry name" value="PROPHAGE INTEGRASE INTS-RELATED"/>
    <property type="match status" value="1"/>
</dbReference>
<dbReference type="EMBL" id="SPVF01000220">
    <property type="protein sequence ID" value="TFW16040.1"/>
    <property type="molecule type" value="Genomic_DNA"/>
</dbReference>
<dbReference type="PANTHER" id="PTHR30629">
    <property type="entry name" value="PROPHAGE INTEGRASE"/>
    <property type="match status" value="1"/>
</dbReference>
<evidence type="ECO:0000313" key="8">
    <source>
        <dbReference type="EMBL" id="TFW16040.1"/>
    </source>
</evidence>
<organism evidence="8 9">
    <name type="scientific">Zemynaea arenosa</name>
    <dbReference type="NCBI Taxonomy" id="2561931"/>
    <lineage>
        <taxon>Bacteria</taxon>
        <taxon>Pseudomonadati</taxon>
        <taxon>Pseudomonadota</taxon>
        <taxon>Betaproteobacteria</taxon>
        <taxon>Burkholderiales</taxon>
        <taxon>Oxalobacteraceae</taxon>
        <taxon>Telluria group</taxon>
        <taxon>Zemynaea</taxon>
    </lineage>
</organism>
<dbReference type="OrthoDB" id="9775880at2"/>
<dbReference type="SUPFAM" id="SSF56349">
    <property type="entry name" value="DNA breaking-rejoining enzymes"/>
    <property type="match status" value="1"/>
</dbReference>
<protein>
    <submittedName>
        <fullName evidence="8">Site-specific integrase</fullName>
    </submittedName>
</protein>
<evidence type="ECO:0000313" key="9">
    <source>
        <dbReference type="Proteomes" id="UP000298438"/>
    </source>
</evidence>
<evidence type="ECO:0000256" key="5">
    <source>
        <dbReference type="PROSITE-ProRule" id="PRU01248"/>
    </source>
</evidence>
<dbReference type="PROSITE" id="PS51900">
    <property type="entry name" value="CB"/>
    <property type="match status" value="1"/>
</dbReference>
<dbReference type="InterPro" id="IPR025166">
    <property type="entry name" value="Integrase_DNA_bind_dom"/>
</dbReference>
<dbReference type="Gene3D" id="1.10.443.10">
    <property type="entry name" value="Intergrase catalytic core"/>
    <property type="match status" value="1"/>
</dbReference>
<accession>A0A4Y9S7M1</accession>
<comment type="similarity">
    <text evidence="1">Belongs to the 'phage' integrase family.</text>
</comment>
<gene>
    <name evidence="8" type="ORF">E4L96_17140</name>
</gene>
<keyword evidence="9" id="KW-1185">Reference proteome</keyword>
<dbReference type="InterPro" id="IPR050808">
    <property type="entry name" value="Phage_Integrase"/>
</dbReference>
<comment type="caution">
    <text evidence="8">The sequence shown here is derived from an EMBL/GenBank/DDBJ whole genome shotgun (WGS) entry which is preliminary data.</text>
</comment>
<dbReference type="Pfam" id="PF13356">
    <property type="entry name" value="Arm-DNA-bind_3"/>
    <property type="match status" value="1"/>
</dbReference>
<dbReference type="AlphaFoldDB" id="A0A4Y9S7M1"/>
<dbReference type="Pfam" id="PF00589">
    <property type="entry name" value="Phage_integrase"/>
    <property type="match status" value="1"/>
</dbReference>
<dbReference type="GO" id="GO:0006310">
    <property type="term" value="P:DNA recombination"/>
    <property type="evidence" value="ECO:0007669"/>
    <property type="project" value="UniProtKB-KW"/>
</dbReference>
<dbReference type="Gene3D" id="3.30.160.390">
    <property type="entry name" value="Integrase, DNA-binding domain"/>
    <property type="match status" value="1"/>
</dbReference>
<dbReference type="Pfam" id="PF22022">
    <property type="entry name" value="Phage_int_M"/>
    <property type="match status" value="1"/>
</dbReference>
<dbReference type="CDD" id="cd00801">
    <property type="entry name" value="INT_P4_C"/>
    <property type="match status" value="1"/>
</dbReference>
<keyword evidence="2" id="KW-0229">DNA integration</keyword>
<dbReference type="InterPro" id="IPR038488">
    <property type="entry name" value="Integrase_DNA-bd_sf"/>
</dbReference>
<evidence type="ECO:0000259" key="6">
    <source>
        <dbReference type="PROSITE" id="PS51898"/>
    </source>
</evidence>
<reference evidence="8 9" key="1">
    <citation type="submission" date="2019-03" db="EMBL/GenBank/DDBJ databases">
        <title>Draft Genome Sequence of Massilia arenosa sp. nov., a Novel Massilia Species Isolated from a Sandy-loam Maize Soil.</title>
        <authorList>
            <person name="Raths R."/>
            <person name="Peta V."/>
            <person name="Bucking H."/>
        </authorList>
    </citation>
    <scope>NUCLEOTIDE SEQUENCE [LARGE SCALE GENOMIC DNA]</scope>
    <source>
        <strain evidence="8 9">MC02</strain>
    </source>
</reference>
<dbReference type="InterPro" id="IPR044068">
    <property type="entry name" value="CB"/>
</dbReference>
<dbReference type="Proteomes" id="UP000298438">
    <property type="component" value="Unassembled WGS sequence"/>
</dbReference>
<dbReference type="InterPro" id="IPR053876">
    <property type="entry name" value="Phage_int_M"/>
</dbReference>
<feature type="domain" description="Tyr recombinase" evidence="6">
    <location>
        <begin position="214"/>
        <end position="386"/>
    </location>
</feature>
<proteinExistence type="inferred from homology"/>
<dbReference type="InterPro" id="IPR002104">
    <property type="entry name" value="Integrase_catalytic"/>
</dbReference>
<keyword evidence="4" id="KW-0233">DNA recombination</keyword>
<dbReference type="InterPro" id="IPR010998">
    <property type="entry name" value="Integrase_recombinase_N"/>
</dbReference>
<evidence type="ECO:0000259" key="7">
    <source>
        <dbReference type="PROSITE" id="PS51900"/>
    </source>
</evidence>
<sequence>MARLLNKLSAVIVKRLSTPGRYNDGQGLWLNVTHRGTKSWVFRYAIEGKRRELGLGSVNDVPLAAARKRVLDLRAQLRDGLDPLAERRKQALQRQTERARTMSFDACAAAYIAAHRAAWRNPKHTQQWSNTLATYASPVFGALPVAEVDTRLVVSVLEPIWYDKTETAKRLRGRIEAILDWAAVSGFRSGENPARWKGHLSNLLAAPTRIAPVVNHPALPWKQVPTFMAELKKKRGITARALEFTIHTAVRSNEVRAARWEEIDLDARLWTIPAHRMKALKEHWVPLSDAALAILTALPHRDGLVFEGRRGKRMSDMSLTAVMRRMGYGDFKVHGFRSSFRDWAAEEPSHNFSRELCEHALAHKLPDAVEAAYQRGTMLDKRKVLMAAWSQFLDQA</sequence>
<evidence type="ECO:0000256" key="3">
    <source>
        <dbReference type="ARBA" id="ARBA00023125"/>
    </source>
</evidence>
<evidence type="ECO:0000256" key="2">
    <source>
        <dbReference type="ARBA" id="ARBA00022908"/>
    </source>
</evidence>
<dbReference type="InterPro" id="IPR011010">
    <property type="entry name" value="DNA_brk_join_enz"/>
</dbReference>
<name>A0A4Y9S7M1_9BURK</name>
<dbReference type="GO" id="GO:0003677">
    <property type="term" value="F:DNA binding"/>
    <property type="evidence" value="ECO:0007669"/>
    <property type="project" value="UniProtKB-UniRule"/>
</dbReference>
<evidence type="ECO:0000256" key="1">
    <source>
        <dbReference type="ARBA" id="ARBA00008857"/>
    </source>
</evidence>
<dbReference type="RefSeq" id="WP_135208430.1">
    <property type="nucleotide sequence ID" value="NZ_SPVF01000220.1"/>
</dbReference>
<feature type="domain" description="Core-binding (CB)" evidence="7">
    <location>
        <begin position="102"/>
        <end position="183"/>
    </location>
</feature>
<evidence type="ECO:0000256" key="4">
    <source>
        <dbReference type="ARBA" id="ARBA00023172"/>
    </source>
</evidence>
<dbReference type="PROSITE" id="PS51898">
    <property type="entry name" value="TYR_RECOMBINASE"/>
    <property type="match status" value="1"/>
</dbReference>
<dbReference type="Gene3D" id="1.10.150.130">
    <property type="match status" value="1"/>
</dbReference>